<evidence type="ECO:0000313" key="10">
    <source>
        <dbReference type="EMBL" id="SNS04142.1"/>
    </source>
</evidence>
<comment type="subcellular location">
    <subcellularLocation>
        <location evidence="1">Cell membrane</location>
        <topology evidence="1">Multi-pass membrane protein</topology>
    </subcellularLocation>
</comment>
<dbReference type="GO" id="GO:0005886">
    <property type="term" value="C:plasma membrane"/>
    <property type="evidence" value="ECO:0007669"/>
    <property type="project" value="UniProtKB-SubCell"/>
</dbReference>
<dbReference type="Pfam" id="PF09335">
    <property type="entry name" value="VTT_dom"/>
    <property type="match status" value="1"/>
</dbReference>
<evidence type="ECO:0000256" key="6">
    <source>
        <dbReference type="ARBA" id="ARBA00023136"/>
    </source>
</evidence>
<organism evidence="10 11">
    <name type="scientific">Geodermatophilus saharensis</name>
    <dbReference type="NCBI Taxonomy" id="1137994"/>
    <lineage>
        <taxon>Bacteria</taxon>
        <taxon>Bacillati</taxon>
        <taxon>Actinomycetota</taxon>
        <taxon>Actinomycetes</taxon>
        <taxon>Geodermatophilales</taxon>
        <taxon>Geodermatophilaceae</taxon>
        <taxon>Geodermatophilus</taxon>
    </lineage>
</organism>
<feature type="region of interest" description="Disordered" evidence="7">
    <location>
        <begin position="213"/>
        <end position="234"/>
    </location>
</feature>
<dbReference type="AlphaFoldDB" id="A0A239B970"/>
<evidence type="ECO:0000256" key="4">
    <source>
        <dbReference type="ARBA" id="ARBA00022692"/>
    </source>
</evidence>
<gene>
    <name evidence="10" type="ORF">SAMN04488107_1004</name>
</gene>
<dbReference type="EMBL" id="FZOH01000002">
    <property type="protein sequence ID" value="SNS04142.1"/>
    <property type="molecule type" value="Genomic_DNA"/>
</dbReference>
<feature type="transmembrane region" description="Helical" evidence="8">
    <location>
        <begin position="64"/>
        <end position="87"/>
    </location>
</feature>
<proteinExistence type="inferred from homology"/>
<evidence type="ECO:0000259" key="9">
    <source>
        <dbReference type="Pfam" id="PF09335"/>
    </source>
</evidence>
<reference evidence="11" key="1">
    <citation type="submission" date="2017-06" db="EMBL/GenBank/DDBJ databases">
        <authorList>
            <person name="Varghese N."/>
            <person name="Submissions S."/>
        </authorList>
    </citation>
    <scope>NUCLEOTIDE SEQUENCE [LARGE SCALE GENOMIC DNA]</scope>
    <source>
        <strain evidence="11">DSM 45423</strain>
    </source>
</reference>
<comment type="similarity">
    <text evidence="2">Belongs to the DedA family.</text>
</comment>
<evidence type="ECO:0000256" key="1">
    <source>
        <dbReference type="ARBA" id="ARBA00004651"/>
    </source>
</evidence>
<keyword evidence="6 8" id="KW-0472">Membrane</keyword>
<feature type="transmembrane region" description="Helical" evidence="8">
    <location>
        <begin position="153"/>
        <end position="173"/>
    </location>
</feature>
<evidence type="ECO:0000256" key="7">
    <source>
        <dbReference type="SAM" id="MobiDB-lite"/>
    </source>
</evidence>
<feature type="transmembrane region" description="Helical" evidence="8">
    <location>
        <begin position="21"/>
        <end position="44"/>
    </location>
</feature>
<dbReference type="PANTHER" id="PTHR42709:SF6">
    <property type="entry name" value="UNDECAPRENYL PHOSPHATE TRANSPORTER A"/>
    <property type="match status" value="1"/>
</dbReference>
<dbReference type="Proteomes" id="UP000198386">
    <property type="component" value="Unassembled WGS sequence"/>
</dbReference>
<evidence type="ECO:0000256" key="2">
    <source>
        <dbReference type="ARBA" id="ARBA00010792"/>
    </source>
</evidence>
<protein>
    <submittedName>
        <fullName evidence="10">Membrane protein DedA, SNARE-associated domain</fullName>
    </submittedName>
</protein>
<keyword evidence="5 8" id="KW-1133">Transmembrane helix</keyword>
<keyword evidence="3" id="KW-1003">Cell membrane</keyword>
<evidence type="ECO:0000313" key="11">
    <source>
        <dbReference type="Proteomes" id="UP000198386"/>
    </source>
</evidence>
<evidence type="ECO:0000256" key="3">
    <source>
        <dbReference type="ARBA" id="ARBA00022475"/>
    </source>
</evidence>
<feature type="domain" description="VTT" evidence="9">
    <location>
        <begin position="47"/>
        <end position="173"/>
    </location>
</feature>
<sequence length="234" mass="25298">MDAMSFLAATASSDQGGLTAWLLSLVDSLGPIGVGFSILLETVIPPIPSEAVLGAAGVLIDSPWAFVAVVGCATIGSILGAVFFYYVGRALGPRRSHAFLDRLPLVETADVDKTFAWFERHGRSAVFFGRMVPIVRSFISVPAGVVRMPFAQFLLYSAAGSLIWNAVLVTLGWLARDFIEANLHYLDYAVVAVFVLAVGYLVYKRVRDIRHHRRRQTTAGRSGDVRGTGDRPAA</sequence>
<name>A0A239B970_9ACTN</name>
<keyword evidence="4 8" id="KW-0812">Transmembrane</keyword>
<dbReference type="InterPro" id="IPR051311">
    <property type="entry name" value="DedA_domain"/>
</dbReference>
<evidence type="ECO:0000256" key="8">
    <source>
        <dbReference type="SAM" id="Phobius"/>
    </source>
</evidence>
<dbReference type="InterPro" id="IPR032816">
    <property type="entry name" value="VTT_dom"/>
</dbReference>
<keyword evidence="11" id="KW-1185">Reference proteome</keyword>
<accession>A0A239B970</accession>
<dbReference type="PANTHER" id="PTHR42709">
    <property type="entry name" value="ALKALINE PHOSPHATASE LIKE PROTEIN"/>
    <property type="match status" value="1"/>
</dbReference>
<feature type="compositionally biased region" description="Basic and acidic residues" evidence="7">
    <location>
        <begin position="223"/>
        <end position="234"/>
    </location>
</feature>
<feature type="transmembrane region" description="Helical" evidence="8">
    <location>
        <begin position="185"/>
        <end position="203"/>
    </location>
</feature>
<evidence type="ECO:0000256" key="5">
    <source>
        <dbReference type="ARBA" id="ARBA00022989"/>
    </source>
</evidence>